<evidence type="ECO:0000256" key="7">
    <source>
        <dbReference type="ARBA" id="ARBA00023306"/>
    </source>
</evidence>
<organism evidence="11 12">
    <name type="scientific">Labedaea rhizosphaerae</name>
    <dbReference type="NCBI Taxonomy" id="598644"/>
    <lineage>
        <taxon>Bacteria</taxon>
        <taxon>Bacillati</taxon>
        <taxon>Actinomycetota</taxon>
        <taxon>Actinomycetes</taxon>
        <taxon>Pseudonocardiales</taxon>
        <taxon>Pseudonocardiaceae</taxon>
        <taxon>Labedaea</taxon>
    </lineage>
</organism>
<accession>A0A4R6SAZ8</accession>
<dbReference type="PANTHER" id="PTHR37820:SF1">
    <property type="entry name" value="CELL DIVISION PROTEIN FTSQ"/>
    <property type="match status" value="1"/>
</dbReference>
<feature type="domain" description="POTRA" evidence="10">
    <location>
        <begin position="54"/>
        <end position="122"/>
    </location>
</feature>
<dbReference type="GO" id="GO:0005886">
    <property type="term" value="C:plasma membrane"/>
    <property type="evidence" value="ECO:0007669"/>
    <property type="project" value="UniProtKB-SubCell"/>
</dbReference>
<evidence type="ECO:0000313" key="12">
    <source>
        <dbReference type="Proteomes" id="UP000295444"/>
    </source>
</evidence>
<dbReference type="Proteomes" id="UP000295444">
    <property type="component" value="Unassembled WGS sequence"/>
</dbReference>
<dbReference type="PANTHER" id="PTHR37820">
    <property type="entry name" value="CELL DIVISION PROTEIN DIVIB"/>
    <property type="match status" value="1"/>
</dbReference>
<comment type="function">
    <text evidence="8">Essential cell division protein.</text>
</comment>
<evidence type="ECO:0000259" key="10">
    <source>
        <dbReference type="PROSITE" id="PS51779"/>
    </source>
</evidence>
<dbReference type="HAMAP" id="MF_00911">
    <property type="entry name" value="FtsQ_subfam"/>
    <property type="match status" value="1"/>
</dbReference>
<dbReference type="Gene3D" id="3.10.20.310">
    <property type="entry name" value="membrane protein fhac"/>
    <property type="match status" value="1"/>
</dbReference>
<dbReference type="GO" id="GO:0090529">
    <property type="term" value="P:cell septum assembly"/>
    <property type="evidence" value="ECO:0007669"/>
    <property type="project" value="InterPro"/>
</dbReference>
<dbReference type="PROSITE" id="PS51779">
    <property type="entry name" value="POTRA"/>
    <property type="match status" value="1"/>
</dbReference>
<feature type="transmembrane region" description="Helical" evidence="8">
    <location>
        <begin position="32"/>
        <end position="55"/>
    </location>
</feature>
<keyword evidence="3 8" id="KW-0132">Cell division</keyword>
<dbReference type="GO" id="GO:0043093">
    <property type="term" value="P:FtsZ-dependent cytokinesis"/>
    <property type="evidence" value="ECO:0007669"/>
    <property type="project" value="UniProtKB-UniRule"/>
</dbReference>
<dbReference type="InterPro" id="IPR050487">
    <property type="entry name" value="FtsQ_DivIB"/>
</dbReference>
<dbReference type="AlphaFoldDB" id="A0A4R6SAZ8"/>
<name>A0A4R6SAZ8_LABRH</name>
<keyword evidence="5 8" id="KW-1133">Transmembrane helix</keyword>
<evidence type="ECO:0000256" key="9">
    <source>
        <dbReference type="SAM" id="MobiDB-lite"/>
    </source>
</evidence>
<dbReference type="RefSeq" id="WP_133850457.1">
    <property type="nucleotide sequence ID" value="NZ_SNXZ01000003.1"/>
</dbReference>
<protein>
    <recommendedName>
        <fullName evidence="8">Cell division protein FtsQ</fullName>
    </recommendedName>
</protein>
<keyword evidence="2 8" id="KW-1003">Cell membrane</keyword>
<comment type="similarity">
    <text evidence="8">Belongs to the FtsQ/DivIB family. FtsQ subfamily.</text>
</comment>
<dbReference type="InterPro" id="IPR026579">
    <property type="entry name" value="FtsQ"/>
</dbReference>
<dbReference type="GO" id="GO:0032153">
    <property type="term" value="C:cell division site"/>
    <property type="evidence" value="ECO:0007669"/>
    <property type="project" value="UniProtKB-UniRule"/>
</dbReference>
<dbReference type="OrthoDB" id="9790760at2"/>
<evidence type="ECO:0000256" key="6">
    <source>
        <dbReference type="ARBA" id="ARBA00023136"/>
    </source>
</evidence>
<dbReference type="Pfam" id="PF03799">
    <property type="entry name" value="FtsQ_DivIB_C"/>
    <property type="match status" value="1"/>
</dbReference>
<comment type="caution">
    <text evidence="11">The sequence shown here is derived from an EMBL/GenBank/DDBJ whole genome shotgun (WGS) entry which is preliminary data.</text>
</comment>
<feature type="compositionally biased region" description="Basic and acidic residues" evidence="9">
    <location>
        <begin position="1"/>
        <end position="10"/>
    </location>
</feature>
<dbReference type="EMBL" id="SNXZ01000003">
    <property type="protein sequence ID" value="TDP97219.1"/>
    <property type="molecule type" value="Genomic_DNA"/>
</dbReference>
<evidence type="ECO:0000256" key="8">
    <source>
        <dbReference type="HAMAP-Rule" id="MF_00911"/>
    </source>
</evidence>
<evidence type="ECO:0000256" key="2">
    <source>
        <dbReference type="ARBA" id="ARBA00022475"/>
    </source>
</evidence>
<dbReference type="InterPro" id="IPR034746">
    <property type="entry name" value="POTRA"/>
</dbReference>
<dbReference type="InterPro" id="IPR005548">
    <property type="entry name" value="Cell_div_FtsQ/DivIB_C"/>
</dbReference>
<keyword evidence="12" id="KW-1185">Reference proteome</keyword>
<keyword evidence="4 8" id="KW-0812">Transmembrane</keyword>
<proteinExistence type="inferred from homology"/>
<feature type="region of interest" description="Disordered" evidence="9">
    <location>
        <begin position="1"/>
        <end position="20"/>
    </location>
</feature>
<evidence type="ECO:0000313" key="11">
    <source>
        <dbReference type="EMBL" id="TDP97219.1"/>
    </source>
</evidence>
<evidence type="ECO:0000256" key="5">
    <source>
        <dbReference type="ARBA" id="ARBA00022989"/>
    </source>
</evidence>
<gene>
    <name evidence="8" type="primary">ftsQ</name>
    <name evidence="11" type="ORF">EV186_103181</name>
</gene>
<keyword evidence="6 8" id="KW-0472">Membrane</keyword>
<dbReference type="Pfam" id="PF08478">
    <property type="entry name" value="POTRA_1"/>
    <property type="match status" value="1"/>
</dbReference>
<reference evidence="11 12" key="1">
    <citation type="submission" date="2019-03" db="EMBL/GenBank/DDBJ databases">
        <title>Genomic Encyclopedia of Type Strains, Phase IV (KMG-IV): sequencing the most valuable type-strain genomes for metagenomic binning, comparative biology and taxonomic classification.</title>
        <authorList>
            <person name="Goeker M."/>
        </authorList>
    </citation>
    <scope>NUCLEOTIDE SEQUENCE [LARGE SCALE GENOMIC DNA]</scope>
    <source>
        <strain evidence="11 12">DSM 45361</strain>
    </source>
</reference>
<dbReference type="InterPro" id="IPR013685">
    <property type="entry name" value="POTRA_FtsQ_type"/>
</dbReference>
<keyword evidence="7 8" id="KW-0131">Cell cycle</keyword>
<sequence length="246" mass="26104">MTTTQRERPSGRVAAQRGGARPPRRRVLARRWVVVLVMLVVTALVYLLLFTPVLGVRSVEVSGNKLVATKDIVAAAAIPDGTPMFRVDTDAARDRVARLPRVASVDVSRSWPATVRITITERIPVALVKAADGYHEIDGTGVDFAVIPKAVAGIPALVVAHAAPDDAPTVAAVAVLTHIPKQLLKRIKTITPHTPGDVQLALKDGKTVKWGNADQSERKAAVLAALLTRPGKVYNVAAPDAPAVSD</sequence>
<comment type="subcellular location">
    <subcellularLocation>
        <location evidence="8">Cell membrane</location>
        <topology evidence="8">Single-pass type II membrane protein</topology>
    </subcellularLocation>
    <subcellularLocation>
        <location evidence="1">Membrane</location>
    </subcellularLocation>
    <text evidence="8">Localizes to the division septum.</text>
</comment>
<evidence type="ECO:0000256" key="3">
    <source>
        <dbReference type="ARBA" id="ARBA00022618"/>
    </source>
</evidence>
<evidence type="ECO:0000256" key="4">
    <source>
        <dbReference type="ARBA" id="ARBA00022692"/>
    </source>
</evidence>
<evidence type="ECO:0000256" key="1">
    <source>
        <dbReference type="ARBA" id="ARBA00004370"/>
    </source>
</evidence>